<reference evidence="3 4" key="1">
    <citation type="submission" date="2018-03" db="EMBL/GenBank/DDBJ databases">
        <title>Draft genome of Deinococcus sp. OD32.</title>
        <authorList>
            <person name="Wang X.-P."/>
            <person name="Du Z.-J."/>
        </authorList>
    </citation>
    <scope>NUCLEOTIDE SEQUENCE [LARGE SCALE GENOMIC DNA]</scope>
    <source>
        <strain evidence="3 4">OD32</strain>
    </source>
</reference>
<dbReference type="InterPro" id="IPR001345">
    <property type="entry name" value="PG/BPGM_mutase_AS"/>
</dbReference>
<dbReference type="InterPro" id="IPR029033">
    <property type="entry name" value="His_PPase_superfam"/>
</dbReference>
<gene>
    <name evidence="3" type="ORF">C8263_00730</name>
</gene>
<dbReference type="Pfam" id="PF00300">
    <property type="entry name" value="His_Phos_1"/>
    <property type="match status" value="1"/>
</dbReference>
<dbReference type="GO" id="GO:0005737">
    <property type="term" value="C:cytoplasm"/>
    <property type="evidence" value="ECO:0007669"/>
    <property type="project" value="TreeGrafter"/>
</dbReference>
<organism evidence="3 4">
    <name type="scientific">Deinococcus arcticus</name>
    <dbReference type="NCBI Taxonomy" id="2136176"/>
    <lineage>
        <taxon>Bacteria</taxon>
        <taxon>Thermotogati</taxon>
        <taxon>Deinococcota</taxon>
        <taxon>Deinococci</taxon>
        <taxon>Deinococcales</taxon>
        <taxon>Deinococcaceae</taxon>
        <taxon>Deinococcus</taxon>
    </lineage>
</organism>
<keyword evidence="2" id="KW-0413">Isomerase</keyword>
<proteinExistence type="predicted"/>
<accession>A0A2T3WCH1</accession>
<dbReference type="Gene3D" id="3.40.50.1240">
    <property type="entry name" value="Phosphoglycerate mutase-like"/>
    <property type="match status" value="1"/>
</dbReference>
<dbReference type="EMBL" id="PYSV01000001">
    <property type="protein sequence ID" value="PTA69588.1"/>
    <property type="molecule type" value="Genomic_DNA"/>
</dbReference>
<protein>
    <submittedName>
        <fullName evidence="3">Histidine phosphatase family protein</fullName>
    </submittedName>
</protein>
<dbReference type="AlphaFoldDB" id="A0A2T3WCH1"/>
<dbReference type="SMART" id="SM00855">
    <property type="entry name" value="PGAM"/>
    <property type="match status" value="1"/>
</dbReference>
<evidence type="ECO:0000256" key="2">
    <source>
        <dbReference type="ARBA" id="ARBA00023235"/>
    </source>
</evidence>
<dbReference type="CDD" id="cd07067">
    <property type="entry name" value="HP_PGM_like"/>
    <property type="match status" value="1"/>
</dbReference>
<dbReference type="Proteomes" id="UP000240317">
    <property type="component" value="Unassembled WGS sequence"/>
</dbReference>
<dbReference type="PROSITE" id="PS00175">
    <property type="entry name" value="PG_MUTASE"/>
    <property type="match status" value="1"/>
</dbReference>
<evidence type="ECO:0000313" key="4">
    <source>
        <dbReference type="Proteomes" id="UP000240317"/>
    </source>
</evidence>
<evidence type="ECO:0000256" key="1">
    <source>
        <dbReference type="ARBA" id="ARBA00023152"/>
    </source>
</evidence>
<dbReference type="InterPro" id="IPR050275">
    <property type="entry name" value="PGM_Phosphatase"/>
</dbReference>
<dbReference type="PANTHER" id="PTHR48100:SF1">
    <property type="entry name" value="HISTIDINE PHOSPHATASE FAMILY PROTEIN-RELATED"/>
    <property type="match status" value="1"/>
</dbReference>
<dbReference type="GO" id="GO:0016791">
    <property type="term" value="F:phosphatase activity"/>
    <property type="evidence" value="ECO:0007669"/>
    <property type="project" value="TreeGrafter"/>
</dbReference>
<evidence type="ECO:0000313" key="3">
    <source>
        <dbReference type="EMBL" id="PTA69588.1"/>
    </source>
</evidence>
<dbReference type="SUPFAM" id="SSF53254">
    <property type="entry name" value="Phosphoglycerate mutase-like"/>
    <property type="match status" value="1"/>
</dbReference>
<keyword evidence="1" id="KW-0324">Glycolysis</keyword>
<dbReference type="PANTHER" id="PTHR48100">
    <property type="entry name" value="BROAD-SPECIFICITY PHOSPHATASE YOR283W-RELATED"/>
    <property type="match status" value="1"/>
</dbReference>
<name>A0A2T3WCH1_9DEIO</name>
<dbReference type="InterPro" id="IPR013078">
    <property type="entry name" value="His_Pase_superF_clade-1"/>
</dbReference>
<keyword evidence="4" id="KW-1185">Reference proteome</keyword>
<comment type="caution">
    <text evidence="3">The sequence shown here is derived from an EMBL/GenBank/DDBJ whole genome shotgun (WGS) entry which is preliminary data.</text>
</comment>
<sequence length="256" mass="27208">MKMSRACGRPGRGAVLRGGPCQPAALGWPMKLLLIRHGQSENNVIEHLPDYAQRRLPDPPLTPLGRSQAGHTAAHLAAQAHSVTHLYTSLMTRAVQTAAPFTQALGLPAHGLAAAYEYGGLTTGPAGHFAPVLGRDHTSLQADCPALVWPQELTGQPWDGGAEAWEEVGFARRAAGVLAELRGRHAGPDTLALITHHDFAGALIRAALGWSGAGALPTFRLAHLSTALLKVPEDGRPGTLHWLNRVDHLPPAWVLH</sequence>